<feature type="transmembrane region" description="Helical" evidence="1">
    <location>
        <begin position="39"/>
        <end position="61"/>
    </location>
</feature>
<organism evidence="2 3">
    <name type="scientific">Sulfoacidibacillus ferrooxidans</name>
    <dbReference type="NCBI Taxonomy" id="2005001"/>
    <lineage>
        <taxon>Bacteria</taxon>
        <taxon>Bacillati</taxon>
        <taxon>Bacillota</taxon>
        <taxon>Bacilli</taxon>
        <taxon>Bacillales</taxon>
        <taxon>Alicyclobacillaceae</taxon>
        <taxon>Sulfoacidibacillus</taxon>
    </lineage>
</organism>
<dbReference type="Proteomes" id="UP001139263">
    <property type="component" value="Unassembled WGS sequence"/>
</dbReference>
<sequence>MAAGWALFNESTMILSALCIAVGWVMIRRNRVRIHRRFMVAGSILGALFFVSYAVGTFVVGDTEFGGPASYVPAYTLFLKIHVFLATVAAIMGVWVLRLAFKRRFRIHRKVGPWTAIFWFITAATGLAVYLMLFVIFPPGETLKNVLHVLGQ</sequence>
<dbReference type="PANTHER" id="PTHR37692">
    <property type="entry name" value="HYPOTHETICAL MEMBRANE SPANNING PROTEIN"/>
    <property type="match status" value="1"/>
</dbReference>
<dbReference type="InterPro" id="IPR007352">
    <property type="entry name" value="DUF420"/>
</dbReference>
<comment type="caution">
    <text evidence="2">The sequence shown here is derived from an EMBL/GenBank/DDBJ whole genome shotgun (WGS) entry which is preliminary data.</text>
</comment>
<protein>
    <recommendedName>
        <fullName evidence="4">DUF420 domain-containing protein</fullName>
    </recommendedName>
</protein>
<keyword evidence="1" id="KW-0472">Membrane</keyword>
<dbReference type="EMBL" id="JALBUF010000003">
    <property type="protein sequence ID" value="MCI0183227.1"/>
    <property type="molecule type" value="Genomic_DNA"/>
</dbReference>
<feature type="transmembrane region" description="Helical" evidence="1">
    <location>
        <begin position="113"/>
        <end position="137"/>
    </location>
</feature>
<dbReference type="AlphaFoldDB" id="A0A9X1V8R5"/>
<feature type="transmembrane region" description="Helical" evidence="1">
    <location>
        <begin position="6"/>
        <end position="27"/>
    </location>
</feature>
<dbReference type="PANTHER" id="PTHR37692:SF1">
    <property type="entry name" value="DUF420 DOMAIN-CONTAINING PROTEIN"/>
    <property type="match status" value="1"/>
</dbReference>
<evidence type="ECO:0000313" key="2">
    <source>
        <dbReference type="EMBL" id="MCI0183227.1"/>
    </source>
</evidence>
<name>A0A9X1V8R5_9BACL</name>
<dbReference type="Pfam" id="PF04238">
    <property type="entry name" value="DUF420"/>
    <property type="match status" value="1"/>
</dbReference>
<keyword evidence="1" id="KW-1133">Transmembrane helix</keyword>
<dbReference type="RefSeq" id="WP_241713202.1">
    <property type="nucleotide sequence ID" value="NZ_JALBUF010000003.1"/>
</dbReference>
<evidence type="ECO:0000313" key="3">
    <source>
        <dbReference type="Proteomes" id="UP001139263"/>
    </source>
</evidence>
<evidence type="ECO:0008006" key="4">
    <source>
        <dbReference type="Google" id="ProtNLM"/>
    </source>
</evidence>
<evidence type="ECO:0000256" key="1">
    <source>
        <dbReference type="SAM" id="Phobius"/>
    </source>
</evidence>
<keyword evidence="3" id="KW-1185">Reference proteome</keyword>
<keyword evidence="1" id="KW-0812">Transmembrane</keyword>
<accession>A0A9X1V8R5</accession>
<proteinExistence type="predicted"/>
<feature type="transmembrane region" description="Helical" evidence="1">
    <location>
        <begin position="81"/>
        <end position="101"/>
    </location>
</feature>
<gene>
    <name evidence="2" type="ORF">MM817_01498</name>
</gene>
<reference evidence="2" key="1">
    <citation type="submission" date="2022-03" db="EMBL/GenBank/DDBJ databases">
        <title>Draft Genome Sequence of Firmicute Strain S0AB, a Heterotrophic Iron/Sulfur-Oxidizing Extreme Acidophile.</title>
        <authorList>
            <person name="Vergara E."/>
            <person name="Pakostova E."/>
            <person name="Johnson D.B."/>
            <person name="Holmes D.S."/>
        </authorList>
    </citation>
    <scope>NUCLEOTIDE SEQUENCE</scope>
    <source>
        <strain evidence="2">S0AB</strain>
    </source>
</reference>